<protein>
    <recommendedName>
        <fullName evidence="7">Tricorn protease homolog</fullName>
        <ecNumber evidence="7">3.4.21.-</ecNumber>
    </recommendedName>
</protein>
<feature type="domain" description="Tail specific protease" evidence="10">
    <location>
        <begin position="861"/>
        <end position="1051"/>
    </location>
</feature>
<evidence type="ECO:0000256" key="7">
    <source>
        <dbReference type="PIRNR" id="PIRNR036421"/>
    </source>
</evidence>
<evidence type="ECO:0000259" key="10">
    <source>
        <dbReference type="SMART" id="SM00245"/>
    </source>
</evidence>
<evidence type="ECO:0000256" key="9">
    <source>
        <dbReference type="SAM" id="SignalP"/>
    </source>
</evidence>
<dbReference type="Proteomes" id="UP000808349">
    <property type="component" value="Unassembled WGS sequence"/>
</dbReference>
<dbReference type="SUPFAM" id="SSF50156">
    <property type="entry name" value="PDZ domain-like"/>
    <property type="match status" value="1"/>
</dbReference>
<dbReference type="SMART" id="SM00245">
    <property type="entry name" value="TSPc"/>
    <property type="match status" value="1"/>
</dbReference>
<dbReference type="InterPro" id="IPR029045">
    <property type="entry name" value="ClpP/crotonase-like_dom_sf"/>
</dbReference>
<keyword evidence="9" id="KW-0732">Signal</keyword>
<feature type="active site" description="Charge relay system" evidence="8">
    <location>
        <position position="760"/>
    </location>
</feature>
<dbReference type="SUPFAM" id="SSF69304">
    <property type="entry name" value="Tricorn protease N-terminal domain"/>
    <property type="match status" value="1"/>
</dbReference>
<dbReference type="InterPro" id="IPR012393">
    <property type="entry name" value="Tricorn_protease"/>
</dbReference>
<evidence type="ECO:0000256" key="8">
    <source>
        <dbReference type="PIRSR" id="PIRSR036421-1"/>
    </source>
</evidence>
<feature type="chain" id="PRO_5038570927" description="Tricorn protease homolog" evidence="9">
    <location>
        <begin position="24"/>
        <end position="1092"/>
    </location>
</feature>
<dbReference type="Pfam" id="PF14685">
    <property type="entry name" value="PDZ_Tricorn"/>
    <property type="match status" value="1"/>
</dbReference>
<evidence type="ECO:0000256" key="2">
    <source>
        <dbReference type="ARBA" id="ARBA00008524"/>
    </source>
</evidence>
<dbReference type="Gene3D" id="2.130.10.10">
    <property type="entry name" value="YVTN repeat-like/Quinoprotein amine dehydrogenase"/>
    <property type="match status" value="1"/>
</dbReference>
<dbReference type="SUPFAM" id="SSF52096">
    <property type="entry name" value="ClpP/crotonase"/>
    <property type="match status" value="1"/>
</dbReference>
<keyword evidence="6 7" id="KW-0720">Serine protease</keyword>
<dbReference type="EC" id="3.4.21.-" evidence="7"/>
<evidence type="ECO:0000256" key="3">
    <source>
        <dbReference type="ARBA" id="ARBA00022490"/>
    </source>
</evidence>
<dbReference type="Gene3D" id="2.30.42.10">
    <property type="match status" value="1"/>
</dbReference>
<keyword evidence="5 7" id="KW-0378">Hydrolase</keyword>
<dbReference type="Pfam" id="PF03572">
    <property type="entry name" value="Peptidase_S41"/>
    <property type="match status" value="1"/>
</dbReference>
<reference evidence="11 12" key="1">
    <citation type="submission" date="2020-10" db="EMBL/GenBank/DDBJ databases">
        <title>Connecting structure to function with the recovery of over 1000 high-quality activated sludge metagenome-assembled genomes encoding full-length rRNA genes using long-read sequencing.</title>
        <authorList>
            <person name="Singleton C.M."/>
            <person name="Petriglieri F."/>
            <person name="Kristensen J.M."/>
            <person name="Kirkegaard R.H."/>
            <person name="Michaelsen T.Y."/>
            <person name="Andersen M.H."/>
            <person name="Karst S.M."/>
            <person name="Dueholm M.S."/>
            <person name="Nielsen P.H."/>
            <person name="Albertsen M."/>
        </authorList>
    </citation>
    <scope>NUCLEOTIDE SEQUENCE [LARGE SCALE GENOMIC DNA]</scope>
    <source>
        <strain evidence="11">Ribe_18-Q3-R11-54_BAT3C.373</strain>
    </source>
</reference>
<dbReference type="Pfam" id="PF26550">
    <property type="entry name" value="Tricorn_2nd"/>
    <property type="match status" value="1"/>
</dbReference>
<dbReference type="InterPro" id="IPR015943">
    <property type="entry name" value="WD40/YVTN_repeat-like_dom_sf"/>
</dbReference>
<evidence type="ECO:0000313" key="11">
    <source>
        <dbReference type="EMBL" id="MBK9718392.1"/>
    </source>
</evidence>
<comment type="function">
    <text evidence="7">Degrades oligopeptides.</text>
</comment>
<dbReference type="AlphaFoldDB" id="A0A9D7XI40"/>
<dbReference type="InterPro" id="IPR028204">
    <property type="entry name" value="Tricorn_C1"/>
</dbReference>
<keyword evidence="3 7" id="KW-0963">Cytoplasm</keyword>
<evidence type="ECO:0000256" key="5">
    <source>
        <dbReference type="ARBA" id="ARBA00022801"/>
    </source>
</evidence>
<dbReference type="Gene3D" id="3.30.750.44">
    <property type="match status" value="1"/>
</dbReference>
<dbReference type="PIRSF" id="PIRSF036421">
    <property type="entry name" value="Tricorn_protease"/>
    <property type="match status" value="1"/>
</dbReference>
<comment type="similarity">
    <text evidence="2 7">Belongs to the peptidase S41B family.</text>
</comment>
<evidence type="ECO:0000256" key="6">
    <source>
        <dbReference type="ARBA" id="ARBA00022825"/>
    </source>
</evidence>
<accession>A0A9D7XI40</accession>
<dbReference type="CDD" id="cd07562">
    <property type="entry name" value="Peptidase_S41_TRI"/>
    <property type="match status" value="1"/>
</dbReference>
<comment type="caution">
    <text evidence="11">The sequence shown here is derived from an EMBL/GenBank/DDBJ whole genome shotgun (WGS) entry which is preliminary data.</text>
</comment>
<dbReference type="InterPro" id="IPR005151">
    <property type="entry name" value="Tail-specific_protease"/>
</dbReference>
<sequence length="1092" mass="123274">MRFNYYSLLFLVQFLIANHAAVAQVNAGLFRFPDVSSTQIVFSYANDLWLVPKQGGNALKISSPVGMEVFPKFSPDGQKIAFSANYDGNADVYLQSIMGGVPTRLTQHGKSDRMVDWHPNGQDILFASNRESEKDRFNQLFTISIQGGFPTKLPFSYGEFGSYSSDGQQMAMVIKSEIFRTWKRYRGGDVADIYLFNLKDSSSQNISTSIDASEELPMWHENNIYFLSDNGPEKRMNLWRYDLKLKSRTQLTMFKDDDIHFPSHGPEDIVFEASGKLYLYSLKSNQLSEVKVNIISDKIRLKPSLENVDKLIEFAAISPDGNRTLIEARGEIFSLPAENGSVINLTQSSGSAQRFPKWSPDGKTIAYWSDQSGEYELWTMNATDPSSKKKMTNYGPGYRYQLFWSPDSKKLAFIDQTMQIKIFDITTGASINVDKGLRMTHGSLMGFNPSWSPDSRWLTYNRDLENYHNAVFVFDVNQQKLHQITSGYYECSSPVFDSEGKYIYLFTNQLFQPSYSDIDNTFIYTNSTQIAAISLLKKTPSLLSPKNDTVVIKSEPETIAKAKETKNKKAKEKKDSTAQKIIPVEIDFDLIESRMVVLPIPNGNFGNIASCTGKIIYLKVPNTGSPNSAKMSIAYYDIEKREEKNILDDANGYILSADGKKLLAFKGEAMAIIKPEENQKWEKPLRTAEMSMMVDPAQEWKQILTDVWRLERDFFYDGQMHGVNWNLIKERYLKMLEVATTREDVNFIIGEMIAELNASHTYRGGGPEERAAQKNVGYLGINWESEGPFYKIKHIIKPGSWDAAIKSPLAAPGLVIKEGDYILAVNGIPLSTQLEPTASFQGLGNKTVELTYNTSPSWTNAKKIMVQTIDNEARLRHLAWIESKRKRVEEASNGTVGYIYVPSTGTDGQSELIRQFSAQWDKKALIIDERFNNGGQIPDRFVEILNREPLAFFATRDGQPWPWPPYAHFGPKVMLINGWSGSGGDAFPDYFRKKHLGPLIGTRTWGGLIGISGVPSLIDGGSITAPSFRMYNSDGTWFKEGHGVDPDIEVMEDLTALSRGIDNQLERAILETKELIKKKEFVRPQRPPAEVR</sequence>
<dbReference type="Pfam" id="PF26549">
    <property type="entry name" value="Tricorn_N"/>
    <property type="match status" value="1"/>
</dbReference>
<dbReference type="Gene3D" id="2.120.10.60">
    <property type="entry name" value="Tricorn protease N-terminal domain"/>
    <property type="match status" value="1"/>
</dbReference>
<organism evidence="11 12">
    <name type="scientific">Candidatus Defluviibacterium haderslevense</name>
    <dbReference type="NCBI Taxonomy" id="2981993"/>
    <lineage>
        <taxon>Bacteria</taxon>
        <taxon>Pseudomonadati</taxon>
        <taxon>Bacteroidota</taxon>
        <taxon>Saprospiria</taxon>
        <taxon>Saprospirales</taxon>
        <taxon>Saprospiraceae</taxon>
        <taxon>Candidatus Defluviibacterium</taxon>
    </lineage>
</organism>
<feature type="active site" description="Charge relay system" evidence="8">
    <location>
        <position position="1040"/>
    </location>
</feature>
<dbReference type="EMBL" id="JADKFW010000010">
    <property type="protein sequence ID" value="MBK9718392.1"/>
    <property type="molecule type" value="Genomic_DNA"/>
</dbReference>
<evidence type="ECO:0000256" key="4">
    <source>
        <dbReference type="ARBA" id="ARBA00022670"/>
    </source>
</evidence>
<proteinExistence type="inferred from homology"/>
<dbReference type="PANTHER" id="PTHR43253:SF1">
    <property type="entry name" value="TRICORN PROTEASE HOMOLOG 2-RELATED"/>
    <property type="match status" value="1"/>
</dbReference>
<dbReference type="GO" id="GO:0005737">
    <property type="term" value="C:cytoplasm"/>
    <property type="evidence" value="ECO:0007669"/>
    <property type="project" value="UniProtKB-SubCell"/>
</dbReference>
<dbReference type="PANTHER" id="PTHR43253">
    <property type="entry name" value="TRICORN PROTEASE HOMOLOG 2-RELATED"/>
    <property type="match status" value="1"/>
</dbReference>
<evidence type="ECO:0000313" key="12">
    <source>
        <dbReference type="Proteomes" id="UP000808349"/>
    </source>
</evidence>
<gene>
    <name evidence="11" type="ORF">IPO85_12960</name>
</gene>
<dbReference type="GO" id="GO:0008236">
    <property type="term" value="F:serine-type peptidase activity"/>
    <property type="evidence" value="ECO:0007669"/>
    <property type="project" value="UniProtKB-UniRule"/>
</dbReference>
<dbReference type="GO" id="GO:0006508">
    <property type="term" value="P:proteolysis"/>
    <property type="evidence" value="ECO:0007669"/>
    <property type="project" value="UniProtKB-UniRule"/>
</dbReference>
<dbReference type="SUPFAM" id="SSF82171">
    <property type="entry name" value="DPP6 N-terminal domain-like"/>
    <property type="match status" value="1"/>
</dbReference>
<dbReference type="InterPro" id="IPR036034">
    <property type="entry name" value="PDZ_sf"/>
</dbReference>
<name>A0A9D7XI40_9BACT</name>
<keyword evidence="4 7" id="KW-0645">Protease</keyword>
<comment type="subcellular location">
    <subcellularLocation>
        <location evidence="1 7">Cytoplasm</location>
    </subcellularLocation>
</comment>
<dbReference type="InterPro" id="IPR029414">
    <property type="entry name" value="Tricorn_PDZ"/>
</dbReference>
<feature type="signal peptide" evidence="9">
    <location>
        <begin position="1"/>
        <end position="23"/>
    </location>
</feature>
<dbReference type="Gene3D" id="3.90.226.10">
    <property type="entry name" value="2-enoyl-CoA Hydratase, Chain A, domain 1"/>
    <property type="match status" value="1"/>
</dbReference>
<evidence type="ECO:0000256" key="1">
    <source>
        <dbReference type="ARBA" id="ARBA00004496"/>
    </source>
</evidence>
<feature type="active site" description="Nucleophile" evidence="8">
    <location>
        <position position="982"/>
    </location>
</feature>
<dbReference type="Pfam" id="PF14684">
    <property type="entry name" value="Tricorn_C1"/>
    <property type="match status" value="1"/>
</dbReference>